<dbReference type="Gene3D" id="1.10.530.10">
    <property type="match status" value="1"/>
</dbReference>
<gene>
    <name evidence="1" type="ORF">G0G76_23170</name>
</gene>
<accession>A0A704QWL6</accession>
<organism evidence="1">
    <name type="scientific">Salmonella enterica</name>
    <name type="common">Salmonella choleraesuis</name>
    <dbReference type="NCBI Taxonomy" id="28901"/>
    <lineage>
        <taxon>Bacteria</taxon>
        <taxon>Pseudomonadati</taxon>
        <taxon>Pseudomonadota</taxon>
        <taxon>Gammaproteobacteria</taxon>
        <taxon>Enterobacterales</taxon>
        <taxon>Enterobacteriaceae</taxon>
        <taxon>Salmonella</taxon>
    </lineage>
</organism>
<evidence type="ECO:0000313" key="1">
    <source>
        <dbReference type="EMBL" id="HAC8207862.1"/>
    </source>
</evidence>
<dbReference type="EMBL" id="DAAMUI010000043">
    <property type="protein sequence ID" value="HAC8207862.1"/>
    <property type="molecule type" value="Genomic_DNA"/>
</dbReference>
<reference evidence="1" key="2">
    <citation type="submission" date="2018-12" db="EMBL/GenBank/DDBJ databases">
        <authorList>
            <consortium name="NCBI Pathogen Detection Project"/>
        </authorList>
    </citation>
    <scope>NUCLEOTIDE SEQUENCE</scope>
    <source>
        <strain evidence="1">CFSAN057139</strain>
    </source>
</reference>
<name>A0A704QWL6_SALER</name>
<reference evidence="1" key="1">
    <citation type="journal article" date="2018" name="Genome Biol.">
        <title>SKESA: strategic k-mer extension for scrupulous assemblies.</title>
        <authorList>
            <person name="Souvorov A."/>
            <person name="Agarwala R."/>
            <person name="Lipman D.J."/>
        </authorList>
    </citation>
    <scope>NUCLEOTIDE SEQUENCE</scope>
    <source>
        <strain evidence="1">CFSAN057139</strain>
    </source>
</reference>
<dbReference type="SUPFAM" id="SSF53955">
    <property type="entry name" value="Lysozyme-like"/>
    <property type="match status" value="1"/>
</dbReference>
<comment type="caution">
    <text evidence="1">The sequence shown here is derived from an EMBL/GenBank/DDBJ whole genome shotgun (WGS) entry which is preliminary data.</text>
</comment>
<dbReference type="InterPro" id="IPR023346">
    <property type="entry name" value="Lysozyme-like_dom_sf"/>
</dbReference>
<dbReference type="AlphaFoldDB" id="A0A704QWL6"/>
<evidence type="ECO:0008006" key="2">
    <source>
        <dbReference type="Google" id="ProtNLM"/>
    </source>
</evidence>
<sequence>MLAIKINEITGCQLHAETLRRWLSAVTPTRLRHFFSQIKGEVGSKMKGRTESFQFSPATLRSFSSYYRIHPLESEEDGYEKNLAGIFIRRANEQSIGRKHYLRLNGNRQSNPDDGYNFRGRGLIQVTGYEKYHSFMEEYYKYWQGDAPDTVSEPEKINEMPYAIRSALWFWLHYEVYLLDYGKGYNDVVDVTKRVNGGSMGLDERQTAYTLCEKVFL</sequence>
<protein>
    <recommendedName>
        <fullName evidence="2">Glycoside hydrolase family 19 protein</fullName>
    </recommendedName>
</protein>
<proteinExistence type="predicted"/>